<protein>
    <recommendedName>
        <fullName evidence="3">Pseudouridine synthase RsuA/RluA-like domain-containing protein</fullName>
    </recommendedName>
</protein>
<dbReference type="InterPro" id="IPR020103">
    <property type="entry name" value="PsdUridine_synth_cat_dom_sf"/>
</dbReference>
<dbReference type="InterPro" id="IPR050188">
    <property type="entry name" value="RluA_PseudoU_synthase"/>
</dbReference>
<feature type="compositionally biased region" description="Basic and acidic residues" evidence="2">
    <location>
        <begin position="286"/>
        <end position="300"/>
    </location>
</feature>
<accession>A0ABD3LZ21</accession>
<dbReference type="EMBL" id="JALLBG020000293">
    <property type="protein sequence ID" value="KAL3756733.1"/>
    <property type="molecule type" value="Genomic_DNA"/>
</dbReference>
<name>A0ABD3LZ21_9STRA</name>
<feature type="compositionally biased region" description="Low complexity" evidence="2">
    <location>
        <begin position="174"/>
        <end position="192"/>
    </location>
</feature>
<feature type="region of interest" description="Disordered" evidence="2">
    <location>
        <begin position="120"/>
        <end position="196"/>
    </location>
</feature>
<dbReference type="InterPro" id="IPR006224">
    <property type="entry name" value="PsdUridine_synth_RluA-like_CS"/>
</dbReference>
<reference evidence="4 5" key="1">
    <citation type="submission" date="2024-10" db="EMBL/GenBank/DDBJ databases">
        <title>Updated reference genomes for cyclostephanoid diatoms.</title>
        <authorList>
            <person name="Roberts W.R."/>
            <person name="Alverson A.J."/>
        </authorList>
    </citation>
    <scope>NUCLEOTIDE SEQUENCE [LARGE SCALE GENOMIC DNA]</scope>
    <source>
        <strain evidence="4 5">AJA232-27</strain>
    </source>
</reference>
<evidence type="ECO:0000313" key="5">
    <source>
        <dbReference type="Proteomes" id="UP001530293"/>
    </source>
</evidence>
<dbReference type="CDD" id="cd02869">
    <property type="entry name" value="PseudoU_synth_RluA_like"/>
    <property type="match status" value="1"/>
</dbReference>
<sequence>MNPSIVHLILCQNRCMAFVVPSISLPSLSRKTTTARGYNHCSRRQYNSFSRLSSSIGQVGDFDISGNPNSVGIDRLNRHINTGDSDEVRGHGTMYKVKADGANSNKWIHVSFDVADDTTATFAQPGGKGQKKRKGVNNTTARPASKPVVASSRQLIGGEVSTTSNNKAQDEISTHTSSSTAPSSSTASSSDSIPESVLQYERQLRKLRASDRASKTNVNIQDHLHTVHVDEHIVVVNKPSGILCVPGVNGHRSMLDLVYEVYGYGTGEAAAAAAARAEDTVASEGVNERQSKVSSNDRDPAPPPLSKDSMIVHRLDMDTSGIVIFARTRTAMAKLHESFRDRTGAKKTYEALLVGWLEIDKWIDVAQHNTASEGGAMMMVVGKSSDEDDAITKLHSPLGGGEINLPLQRDHKHPPFMRVSTLESEAEAQQAVLDLNNAGYAKLMAKRPKPSTTQFHILSHELWMGQHPVTRVQLLPITGRTHQLRVHCAALGHPILGDPAYGYCGEAHANGGFSEDELKRVSPTFASFELRRDVEDSVRESGRTMCLHARKLMLDHPATKERVSFEVAPSF</sequence>
<evidence type="ECO:0000256" key="2">
    <source>
        <dbReference type="SAM" id="MobiDB-lite"/>
    </source>
</evidence>
<dbReference type="Gene3D" id="3.30.2350.10">
    <property type="entry name" value="Pseudouridine synthase"/>
    <property type="match status" value="1"/>
</dbReference>
<evidence type="ECO:0000313" key="4">
    <source>
        <dbReference type="EMBL" id="KAL3756733.1"/>
    </source>
</evidence>
<feature type="region of interest" description="Disordered" evidence="2">
    <location>
        <begin position="281"/>
        <end position="308"/>
    </location>
</feature>
<feature type="domain" description="Pseudouridine synthase RsuA/RluA-like" evidence="3">
    <location>
        <begin position="232"/>
        <end position="490"/>
    </location>
</feature>
<gene>
    <name evidence="4" type="ORF">ACHAWU_003483</name>
</gene>
<dbReference type="SUPFAM" id="SSF55120">
    <property type="entry name" value="Pseudouridine synthase"/>
    <property type="match status" value="1"/>
</dbReference>
<evidence type="ECO:0000256" key="1">
    <source>
        <dbReference type="ARBA" id="ARBA00010876"/>
    </source>
</evidence>
<dbReference type="PANTHER" id="PTHR21600:SF87">
    <property type="entry name" value="RNA PSEUDOURIDYLATE SYNTHASE DOMAIN-CONTAINING PROTEIN 1"/>
    <property type="match status" value="1"/>
</dbReference>
<organism evidence="4 5">
    <name type="scientific">Discostella pseudostelligera</name>
    <dbReference type="NCBI Taxonomy" id="259834"/>
    <lineage>
        <taxon>Eukaryota</taxon>
        <taxon>Sar</taxon>
        <taxon>Stramenopiles</taxon>
        <taxon>Ochrophyta</taxon>
        <taxon>Bacillariophyta</taxon>
        <taxon>Coscinodiscophyceae</taxon>
        <taxon>Thalassiosirophycidae</taxon>
        <taxon>Stephanodiscales</taxon>
        <taxon>Stephanodiscaceae</taxon>
        <taxon>Discostella</taxon>
    </lineage>
</organism>
<comment type="similarity">
    <text evidence="1">Belongs to the pseudouridine synthase RluA family.</text>
</comment>
<dbReference type="PROSITE" id="PS01129">
    <property type="entry name" value="PSI_RLU"/>
    <property type="match status" value="1"/>
</dbReference>
<evidence type="ECO:0000259" key="3">
    <source>
        <dbReference type="Pfam" id="PF00849"/>
    </source>
</evidence>
<dbReference type="Proteomes" id="UP001530293">
    <property type="component" value="Unassembled WGS sequence"/>
</dbReference>
<keyword evidence="5" id="KW-1185">Reference proteome</keyword>
<dbReference type="PANTHER" id="PTHR21600">
    <property type="entry name" value="MITOCHONDRIAL RNA PSEUDOURIDINE SYNTHASE"/>
    <property type="match status" value="1"/>
</dbReference>
<dbReference type="Pfam" id="PF00849">
    <property type="entry name" value="PseudoU_synth_2"/>
    <property type="match status" value="1"/>
</dbReference>
<dbReference type="GO" id="GO:0009982">
    <property type="term" value="F:pseudouridine synthase activity"/>
    <property type="evidence" value="ECO:0007669"/>
    <property type="project" value="UniProtKB-ARBA"/>
</dbReference>
<dbReference type="InterPro" id="IPR006145">
    <property type="entry name" value="PsdUridine_synth_RsuA/RluA"/>
</dbReference>
<proteinExistence type="inferred from homology"/>
<dbReference type="AlphaFoldDB" id="A0ABD3LZ21"/>
<comment type="caution">
    <text evidence="4">The sequence shown here is derived from an EMBL/GenBank/DDBJ whole genome shotgun (WGS) entry which is preliminary data.</text>
</comment>